<gene>
    <name evidence="1" type="ORF">LCGC14_0725790</name>
</gene>
<sequence>MAINDPAWSYGTAKTFTGSGSQPSADGLWNYGLLTRRFEFPAWGEQLQGLGLLTNVKRSLEKYIHDNLYTTENLSVDFDGVPFDDSAIAESWLQPRIVNVDREYARQASSTKYGNDTDIELKFSIFVKKSGTTLTHKHYLLRDKVANYFKIGEDIDLKDYVGDSATLTNMRVRSISSDFPLPETNELLGYEVSWMINYTEEITQAVR</sequence>
<reference evidence="1" key="1">
    <citation type="journal article" date="2015" name="Nature">
        <title>Complex archaea that bridge the gap between prokaryotes and eukaryotes.</title>
        <authorList>
            <person name="Spang A."/>
            <person name="Saw J.H."/>
            <person name="Jorgensen S.L."/>
            <person name="Zaremba-Niedzwiedzka K."/>
            <person name="Martijn J."/>
            <person name="Lind A.E."/>
            <person name="van Eijk R."/>
            <person name="Schleper C."/>
            <person name="Guy L."/>
            <person name="Ettema T.J."/>
        </authorList>
    </citation>
    <scope>NUCLEOTIDE SEQUENCE</scope>
</reference>
<comment type="caution">
    <text evidence="1">The sequence shown here is derived from an EMBL/GenBank/DDBJ whole genome shotgun (WGS) entry which is preliminary data.</text>
</comment>
<dbReference type="AlphaFoldDB" id="A0A0F9TI92"/>
<proteinExistence type="predicted"/>
<protein>
    <submittedName>
        <fullName evidence="1">Uncharacterized protein</fullName>
    </submittedName>
</protein>
<accession>A0A0F9TI92</accession>
<organism evidence="1">
    <name type="scientific">marine sediment metagenome</name>
    <dbReference type="NCBI Taxonomy" id="412755"/>
    <lineage>
        <taxon>unclassified sequences</taxon>
        <taxon>metagenomes</taxon>
        <taxon>ecological metagenomes</taxon>
    </lineage>
</organism>
<dbReference type="EMBL" id="LAZR01001663">
    <property type="protein sequence ID" value="KKN41188.1"/>
    <property type="molecule type" value="Genomic_DNA"/>
</dbReference>
<evidence type="ECO:0000313" key="1">
    <source>
        <dbReference type="EMBL" id="KKN41188.1"/>
    </source>
</evidence>
<name>A0A0F9TI92_9ZZZZ</name>